<dbReference type="FunFam" id="3.30.70.2460:FF:000001">
    <property type="entry name" value="DNA repair protein Rad4 family"/>
    <property type="match status" value="1"/>
</dbReference>
<dbReference type="InterPro" id="IPR038765">
    <property type="entry name" value="Papain-like_cys_pep_sf"/>
</dbReference>
<dbReference type="SMART" id="SM01031">
    <property type="entry name" value="BHD_2"/>
    <property type="match status" value="1"/>
</dbReference>
<comment type="similarity">
    <text evidence="2">Belongs to the XPC family.</text>
</comment>
<dbReference type="WBParaSite" id="BPAG_0000334001-mRNA-1">
    <property type="protein sequence ID" value="BPAG_0000334001-mRNA-1"/>
    <property type="gene ID" value="BPAG_0000334001"/>
</dbReference>
<evidence type="ECO:0000256" key="2">
    <source>
        <dbReference type="ARBA" id="ARBA00009525"/>
    </source>
</evidence>
<keyword evidence="12" id="KW-1185">Reference proteome</keyword>
<evidence type="ECO:0000259" key="10">
    <source>
        <dbReference type="SMART" id="SM01032"/>
    </source>
</evidence>
<dbReference type="InterPro" id="IPR018325">
    <property type="entry name" value="Rad4/PNGase_transGLS-fold"/>
</dbReference>
<feature type="transmembrane region" description="Helical" evidence="7">
    <location>
        <begin position="780"/>
        <end position="805"/>
    </location>
</feature>
<dbReference type="PANTHER" id="PTHR12135:SF0">
    <property type="entry name" value="DNA REPAIR PROTEIN COMPLEMENTING XP-C CELLS"/>
    <property type="match status" value="1"/>
</dbReference>
<keyword evidence="5" id="KW-0539">Nucleus</keyword>
<dbReference type="InterPro" id="IPR036985">
    <property type="entry name" value="Transglutaminase-like_sf"/>
</dbReference>
<feature type="domain" description="Rad4 beta-hairpin" evidence="9">
    <location>
        <begin position="598"/>
        <end position="652"/>
    </location>
</feature>
<dbReference type="GO" id="GO:0006298">
    <property type="term" value="P:mismatch repair"/>
    <property type="evidence" value="ECO:0007669"/>
    <property type="project" value="TreeGrafter"/>
</dbReference>
<keyword evidence="7" id="KW-0472">Membrane</keyword>
<sequence length="806" mass="93477">MNLISMKGMMSSVVQRRSRRLQEKNKVELDDKSWTTADLLNSSMANYSIIERNTAISSPRKNTRKRKRNISTSEDQLQNVVVKQTVKVKGGKQDEKLKNKSAVKEAKQKRRFPKKLTGRTGKIQDFAPKKELNKKEKCKDATPNLSCDGNSSTCSDDEWEDVDEFDFCNTAATLADSIEVTIKKPKVKVKAIETVEARRARFIRQHVNQKLRERLTNCHKMHLLCYIAHLRIWVKTLLREQHLVSLCLSVIPEQLISAACPNFNITVAENFLHWFKTTYQSAEKVCVAKGDFTNAQEADKPLHRLEELIAGQFYETDKDLASLLFLNLIALKQTARICLSCQPMPFKLVFFPVLTIVIASMQIKKRTNKETQPQMFNTVRRPLEAVQSLIDYYGSRKLTANDYMEWPEKLEETMEKIVLFGNENQDGNDSTSVDKLNLNRNYWVEFWDENSRRLDPWTGSTNKPGAIEANATSPVHYVLCIDNGKFRQYGMRDVTARYSSKYLTPTVRRLWVNQDWWNDTLKLYQSKNLMRERLEDVAIQEYLFSIPKPTSVSEYKNHPLYVLEKDLSKYEAIYPENLQPVGKIKDLNIYLRSSVHKLEGTINWMKQLRSIKPNEKPYRVVQKRSCSVSSEYGGPKTVDLYGRWQTMPYITPKVVDGRVPRNEFGNLYVYKRSMVPDGCVHLQLNGLVAIARQLGIDCVPAVVGWNHCRGGTHPVLDGCVVLKKHEDELREAWSKQYEKKKLAAKLRRTQRAMKNWRKLVKGLLTLRKVRARFASKDHRLLVRYFFSTFSTFITLYYIMLLLLAVY</sequence>
<keyword evidence="3" id="KW-0227">DNA damage</keyword>
<evidence type="ECO:0000256" key="6">
    <source>
        <dbReference type="SAM" id="MobiDB-lite"/>
    </source>
</evidence>
<reference evidence="13" key="1">
    <citation type="submission" date="2017-02" db="UniProtKB">
        <authorList>
            <consortium name="WormBaseParasite"/>
        </authorList>
    </citation>
    <scope>IDENTIFICATION</scope>
</reference>
<dbReference type="GO" id="GO:0003697">
    <property type="term" value="F:single-stranded DNA binding"/>
    <property type="evidence" value="ECO:0007669"/>
    <property type="project" value="TreeGrafter"/>
</dbReference>
<dbReference type="GO" id="GO:0003684">
    <property type="term" value="F:damaged DNA binding"/>
    <property type="evidence" value="ECO:0007669"/>
    <property type="project" value="InterPro"/>
</dbReference>
<evidence type="ECO:0000259" key="8">
    <source>
        <dbReference type="SMART" id="SM01030"/>
    </source>
</evidence>
<proteinExistence type="inferred from homology"/>
<organism evidence="13">
    <name type="scientific">Brugia pahangi</name>
    <name type="common">Filarial nematode worm</name>
    <dbReference type="NCBI Taxonomy" id="6280"/>
    <lineage>
        <taxon>Eukaryota</taxon>
        <taxon>Metazoa</taxon>
        <taxon>Ecdysozoa</taxon>
        <taxon>Nematoda</taxon>
        <taxon>Chromadorea</taxon>
        <taxon>Rhabditida</taxon>
        <taxon>Spirurina</taxon>
        <taxon>Spiruromorpha</taxon>
        <taxon>Filarioidea</taxon>
        <taxon>Onchocercidae</taxon>
        <taxon>Brugia</taxon>
    </lineage>
</organism>
<gene>
    <name evidence="11" type="ORF">BPAG_LOCUS3310</name>
</gene>
<dbReference type="PANTHER" id="PTHR12135">
    <property type="entry name" value="DNA REPAIR PROTEIN XP-C / RAD4"/>
    <property type="match status" value="1"/>
</dbReference>
<dbReference type="STRING" id="6280.A0A0N4T559"/>
<dbReference type="InterPro" id="IPR018328">
    <property type="entry name" value="Rad4_beta-hairpin_dom3"/>
</dbReference>
<evidence type="ECO:0000259" key="9">
    <source>
        <dbReference type="SMART" id="SM01031"/>
    </source>
</evidence>
<name>A0A0N4T559_BRUPA</name>
<evidence type="ECO:0000256" key="4">
    <source>
        <dbReference type="ARBA" id="ARBA00023204"/>
    </source>
</evidence>
<dbReference type="SMART" id="SM01032">
    <property type="entry name" value="BHD_3"/>
    <property type="match status" value="1"/>
</dbReference>
<keyword evidence="7" id="KW-0812">Transmembrane</keyword>
<dbReference type="Pfam" id="PF03835">
    <property type="entry name" value="Rad4"/>
    <property type="match status" value="1"/>
</dbReference>
<dbReference type="GO" id="GO:0071942">
    <property type="term" value="C:XPC complex"/>
    <property type="evidence" value="ECO:0007669"/>
    <property type="project" value="TreeGrafter"/>
</dbReference>
<dbReference type="InterPro" id="IPR018327">
    <property type="entry name" value="BHD_2"/>
</dbReference>
<dbReference type="InterPro" id="IPR004583">
    <property type="entry name" value="DNA_repair_Rad4"/>
</dbReference>
<accession>A0A0N4T559</accession>
<keyword evidence="7" id="KW-1133">Transmembrane helix</keyword>
<dbReference type="SMART" id="SM01030">
    <property type="entry name" value="BHD_1"/>
    <property type="match status" value="1"/>
</dbReference>
<protein>
    <submittedName>
        <fullName evidence="13">DNA repair protein complementing XP-C cells</fullName>
    </submittedName>
</protein>
<evidence type="ECO:0000313" key="12">
    <source>
        <dbReference type="Proteomes" id="UP000278627"/>
    </source>
</evidence>
<dbReference type="GO" id="GO:0000111">
    <property type="term" value="C:nucleotide-excision repair factor 2 complex"/>
    <property type="evidence" value="ECO:0007669"/>
    <property type="project" value="TreeGrafter"/>
</dbReference>
<reference evidence="11 12" key="2">
    <citation type="submission" date="2018-11" db="EMBL/GenBank/DDBJ databases">
        <authorList>
            <consortium name="Pathogen Informatics"/>
        </authorList>
    </citation>
    <scope>NUCLEOTIDE SEQUENCE [LARGE SCALE GENOMIC DNA]</scope>
</reference>
<evidence type="ECO:0000256" key="7">
    <source>
        <dbReference type="SAM" id="Phobius"/>
    </source>
</evidence>
<dbReference type="AlphaFoldDB" id="A0A0N4T559"/>
<dbReference type="Gene3D" id="2.20.20.110">
    <property type="entry name" value="Rad4, beta-hairpin domain BHD1"/>
    <property type="match status" value="1"/>
</dbReference>
<feature type="domain" description="Rad4 beta-hairpin" evidence="10">
    <location>
        <begin position="659"/>
        <end position="733"/>
    </location>
</feature>
<dbReference type="Gene3D" id="3.90.260.10">
    <property type="entry name" value="Transglutaminase-like"/>
    <property type="match status" value="1"/>
</dbReference>
<comment type="subcellular location">
    <subcellularLocation>
        <location evidence="1">Nucleus</location>
    </subcellularLocation>
</comment>
<dbReference type="Pfam" id="PF10403">
    <property type="entry name" value="BHD_1"/>
    <property type="match status" value="1"/>
</dbReference>
<dbReference type="EMBL" id="UZAD01000865">
    <property type="protein sequence ID" value="VDN84496.1"/>
    <property type="molecule type" value="Genomic_DNA"/>
</dbReference>
<dbReference type="Pfam" id="PF10405">
    <property type="entry name" value="BHD_3"/>
    <property type="match status" value="1"/>
</dbReference>
<evidence type="ECO:0000313" key="13">
    <source>
        <dbReference type="WBParaSite" id="BPAG_0000334001-mRNA-1"/>
    </source>
</evidence>
<evidence type="ECO:0000256" key="3">
    <source>
        <dbReference type="ARBA" id="ARBA00022763"/>
    </source>
</evidence>
<dbReference type="InterPro" id="IPR042488">
    <property type="entry name" value="Rad4_BHD3_sf"/>
</dbReference>
<evidence type="ECO:0000256" key="1">
    <source>
        <dbReference type="ARBA" id="ARBA00004123"/>
    </source>
</evidence>
<dbReference type="GO" id="GO:0005737">
    <property type="term" value="C:cytoplasm"/>
    <property type="evidence" value="ECO:0007669"/>
    <property type="project" value="TreeGrafter"/>
</dbReference>
<dbReference type="SUPFAM" id="SSF54001">
    <property type="entry name" value="Cysteine proteinases"/>
    <property type="match status" value="1"/>
</dbReference>
<dbReference type="InterPro" id="IPR018326">
    <property type="entry name" value="Rad4_beta-hairpin_dom1"/>
</dbReference>
<dbReference type="Gene3D" id="3.30.70.2460">
    <property type="entry name" value="Rad4, beta-hairpin domain BHD3"/>
    <property type="match status" value="1"/>
</dbReference>
<dbReference type="GO" id="GO:0006289">
    <property type="term" value="P:nucleotide-excision repair"/>
    <property type="evidence" value="ECO:0007669"/>
    <property type="project" value="InterPro"/>
</dbReference>
<dbReference type="Proteomes" id="UP000278627">
    <property type="component" value="Unassembled WGS sequence"/>
</dbReference>
<feature type="region of interest" description="Disordered" evidence="6">
    <location>
        <begin position="56"/>
        <end position="76"/>
    </location>
</feature>
<keyword evidence="4" id="KW-0234">DNA repair</keyword>
<feature type="domain" description="Rad4 beta-hairpin" evidence="8">
    <location>
        <begin position="544"/>
        <end position="596"/>
    </location>
</feature>
<evidence type="ECO:0000313" key="11">
    <source>
        <dbReference type="EMBL" id="VDN84496.1"/>
    </source>
</evidence>
<evidence type="ECO:0000256" key="5">
    <source>
        <dbReference type="ARBA" id="ARBA00023242"/>
    </source>
</evidence>